<keyword evidence="3" id="KW-1185">Reference proteome</keyword>
<comment type="caution">
    <text evidence="2">The sequence shown here is derived from an EMBL/GenBank/DDBJ whole genome shotgun (WGS) entry which is preliminary data.</text>
</comment>
<sequence>MSTCTNIGIYIGEGDKDIAAWFNLLQRSGQSRARWVRALMAANALGKPLKIGIVDTRAPLIRDGPQKGDHVEPKGGFKYGWQIRGPEGEFVIGSVVNLSIRGDEARDLLDEAWSNGHMLAPFVKSLIRGSLKFGDKEIPPKADVMRQIWSEFLVSVNGKMTGKKEKMILPAKEKAPVEDWAAEFQSATQPNLKPKPEPKPALEPEPQPQPVDPERTISFRPDPEKNEGLPKKPSLGRNPLLSQI</sequence>
<proteinExistence type="predicted"/>
<feature type="region of interest" description="Disordered" evidence="1">
    <location>
        <begin position="184"/>
        <end position="244"/>
    </location>
</feature>
<feature type="compositionally biased region" description="Basic and acidic residues" evidence="1">
    <location>
        <begin position="212"/>
        <end position="230"/>
    </location>
</feature>
<evidence type="ECO:0000313" key="2">
    <source>
        <dbReference type="EMBL" id="MCG4526465.1"/>
    </source>
</evidence>
<dbReference type="RefSeq" id="WP_177692740.1">
    <property type="nucleotide sequence ID" value="NZ_JAKNJB010000006.1"/>
</dbReference>
<gene>
    <name evidence="2" type="ORF">L0P79_05155</name>
</gene>
<dbReference type="EMBL" id="JAKNJB010000006">
    <property type="protein sequence ID" value="MCG4526465.1"/>
    <property type="molecule type" value="Genomic_DNA"/>
</dbReference>
<evidence type="ECO:0000256" key="1">
    <source>
        <dbReference type="SAM" id="MobiDB-lite"/>
    </source>
</evidence>
<accession>A0ABS9M7F7</accession>
<protein>
    <submittedName>
        <fullName evidence="2">Uncharacterized protein</fullName>
    </submittedName>
</protein>
<name>A0ABS9M7F7_9FIRM</name>
<reference evidence="2 3" key="1">
    <citation type="submission" date="2022-01" db="EMBL/GenBank/DDBJ databases">
        <title>Collection of gut derived symbiotic bacterial strains cultured from healthy donors.</title>
        <authorList>
            <person name="Lin H."/>
            <person name="Kohout C."/>
            <person name="Waligurski E."/>
            <person name="Pamer E.G."/>
        </authorList>
    </citation>
    <scope>NUCLEOTIDE SEQUENCE [LARGE SCALE GENOMIC DNA]</scope>
    <source>
        <strain evidence="2 3">DFI.3.7</strain>
    </source>
</reference>
<dbReference type="Proteomes" id="UP001200313">
    <property type="component" value="Unassembled WGS sequence"/>
</dbReference>
<evidence type="ECO:0000313" key="3">
    <source>
        <dbReference type="Proteomes" id="UP001200313"/>
    </source>
</evidence>
<organism evidence="2 3">
    <name type="scientific">Intestinimonas massiliensis</name>
    <name type="common">ex Afouda et al. 2020</name>
    <dbReference type="NCBI Taxonomy" id="1673721"/>
    <lineage>
        <taxon>Bacteria</taxon>
        <taxon>Bacillati</taxon>
        <taxon>Bacillota</taxon>
        <taxon>Clostridia</taxon>
        <taxon>Eubacteriales</taxon>
        <taxon>Intestinimonas</taxon>
    </lineage>
</organism>